<dbReference type="Gene3D" id="3.30.450.20">
    <property type="entry name" value="PAS domain"/>
    <property type="match status" value="1"/>
</dbReference>
<evidence type="ECO:0000256" key="4">
    <source>
        <dbReference type="ARBA" id="ARBA00012438"/>
    </source>
</evidence>
<dbReference type="GO" id="GO:0006355">
    <property type="term" value="P:regulation of DNA-templated transcription"/>
    <property type="evidence" value="ECO:0007669"/>
    <property type="project" value="InterPro"/>
</dbReference>
<evidence type="ECO:0000256" key="11">
    <source>
        <dbReference type="ARBA" id="ARBA00023012"/>
    </source>
</evidence>
<dbReference type="FunFam" id="1.10.287.130:FF:000001">
    <property type="entry name" value="Two-component sensor histidine kinase"/>
    <property type="match status" value="1"/>
</dbReference>
<evidence type="ECO:0000256" key="10">
    <source>
        <dbReference type="ARBA" id="ARBA00022840"/>
    </source>
</evidence>
<dbReference type="SUPFAM" id="SSF158472">
    <property type="entry name" value="HAMP domain-like"/>
    <property type="match status" value="1"/>
</dbReference>
<evidence type="ECO:0000313" key="18">
    <source>
        <dbReference type="Proteomes" id="UP000254771"/>
    </source>
</evidence>
<dbReference type="SMART" id="SM00304">
    <property type="entry name" value="HAMP"/>
    <property type="match status" value="1"/>
</dbReference>
<dbReference type="Pfam" id="PF00989">
    <property type="entry name" value="PAS"/>
    <property type="match status" value="1"/>
</dbReference>
<dbReference type="InterPro" id="IPR035965">
    <property type="entry name" value="PAS-like_dom_sf"/>
</dbReference>
<comment type="caution">
    <text evidence="17">The sequence shown here is derived from an EMBL/GenBank/DDBJ whole genome shotgun (WGS) entry which is preliminary data.</text>
</comment>
<dbReference type="SMART" id="SM00388">
    <property type="entry name" value="HisKA"/>
    <property type="match status" value="1"/>
</dbReference>
<evidence type="ECO:0000256" key="8">
    <source>
        <dbReference type="ARBA" id="ARBA00022741"/>
    </source>
</evidence>
<evidence type="ECO:0000256" key="2">
    <source>
        <dbReference type="ARBA" id="ARBA00004236"/>
    </source>
</evidence>
<dbReference type="PANTHER" id="PTHR43711:SF26">
    <property type="entry name" value="SENSOR HISTIDINE KINASE RCSC"/>
    <property type="match status" value="1"/>
</dbReference>
<dbReference type="Gene3D" id="3.30.565.10">
    <property type="entry name" value="Histidine kinase-like ATPase, C-terminal domain"/>
    <property type="match status" value="1"/>
</dbReference>
<keyword evidence="11" id="KW-0902">Two-component regulatory system</keyword>
<comment type="subcellular location">
    <subcellularLocation>
        <location evidence="2">Cell membrane</location>
    </subcellularLocation>
    <subcellularLocation>
        <location evidence="3">Membrane raft</location>
        <topology evidence="3">Multi-pass membrane protein</topology>
    </subcellularLocation>
</comment>
<dbReference type="Gene3D" id="6.10.340.10">
    <property type="match status" value="1"/>
</dbReference>
<dbReference type="PRINTS" id="PR00344">
    <property type="entry name" value="BCTRLSENSOR"/>
</dbReference>
<evidence type="ECO:0000256" key="3">
    <source>
        <dbReference type="ARBA" id="ARBA00004314"/>
    </source>
</evidence>
<dbReference type="InterPro" id="IPR036890">
    <property type="entry name" value="HATPase_C_sf"/>
</dbReference>
<evidence type="ECO:0000256" key="5">
    <source>
        <dbReference type="ARBA" id="ARBA00022475"/>
    </source>
</evidence>
<comment type="catalytic activity">
    <reaction evidence="1">
        <text>ATP + protein L-histidine = ADP + protein N-phospho-L-histidine.</text>
        <dbReference type="EC" id="2.7.13.3"/>
    </reaction>
</comment>
<dbReference type="SUPFAM" id="SSF55874">
    <property type="entry name" value="ATPase domain of HSP90 chaperone/DNA topoisomerase II/histidine kinase"/>
    <property type="match status" value="1"/>
</dbReference>
<dbReference type="EC" id="2.7.13.3" evidence="4"/>
<keyword evidence="13" id="KW-1133">Transmembrane helix</keyword>
<evidence type="ECO:0000256" key="1">
    <source>
        <dbReference type="ARBA" id="ARBA00000085"/>
    </source>
</evidence>
<proteinExistence type="predicted"/>
<evidence type="ECO:0000256" key="6">
    <source>
        <dbReference type="ARBA" id="ARBA00022553"/>
    </source>
</evidence>
<reference evidence="17 18" key="1">
    <citation type="journal article" date="2018" name="ISME J.">
        <title>Endosymbiont genomes yield clues of tubeworm success.</title>
        <authorList>
            <person name="Li Y."/>
            <person name="Liles M.R."/>
            <person name="Halanych K.M."/>
        </authorList>
    </citation>
    <scope>NUCLEOTIDE SEQUENCE [LARGE SCALE GENOMIC DNA]</scope>
    <source>
        <strain evidence="17">A1462</strain>
    </source>
</reference>
<evidence type="ECO:0000313" key="17">
    <source>
        <dbReference type="EMBL" id="RDH85516.1"/>
    </source>
</evidence>
<dbReference type="InterPro" id="IPR003661">
    <property type="entry name" value="HisK_dim/P_dom"/>
</dbReference>
<gene>
    <name evidence="17" type="ORF">DIZ78_11295</name>
</gene>
<feature type="transmembrane region" description="Helical" evidence="13">
    <location>
        <begin position="162"/>
        <end position="183"/>
    </location>
</feature>
<dbReference type="InterPro" id="IPR003660">
    <property type="entry name" value="HAMP_dom"/>
</dbReference>
<dbReference type="GO" id="GO:0045121">
    <property type="term" value="C:membrane raft"/>
    <property type="evidence" value="ECO:0007669"/>
    <property type="project" value="UniProtKB-SubCell"/>
</dbReference>
<evidence type="ECO:0000256" key="7">
    <source>
        <dbReference type="ARBA" id="ARBA00022679"/>
    </source>
</evidence>
<dbReference type="PANTHER" id="PTHR43711">
    <property type="entry name" value="TWO-COMPONENT HISTIDINE KINASE"/>
    <property type="match status" value="1"/>
</dbReference>
<dbReference type="InterPro" id="IPR036097">
    <property type="entry name" value="HisK_dim/P_sf"/>
</dbReference>
<keyword evidence="8" id="KW-0547">Nucleotide-binding</keyword>
<evidence type="ECO:0000256" key="9">
    <source>
        <dbReference type="ARBA" id="ARBA00022777"/>
    </source>
</evidence>
<evidence type="ECO:0000256" key="13">
    <source>
        <dbReference type="SAM" id="Phobius"/>
    </source>
</evidence>
<evidence type="ECO:0000256" key="12">
    <source>
        <dbReference type="ARBA" id="ARBA00023136"/>
    </source>
</evidence>
<keyword evidence="10" id="KW-0067">ATP-binding</keyword>
<dbReference type="InterPro" id="IPR050736">
    <property type="entry name" value="Sensor_HK_Regulatory"/>
</dbReference>
<evidence type="ECO:0000259" key="14">
    <source>
        <dbReference type="PROSITE" id="PS50109"/>
    </source>
</evidence>
<evidence type="ECO:0000259" key="15">
    <source>
        <dbReference type="PROSITE" id="PS50112"/>
    </source>
</evidence>
<dbReference type="SMART" id="SM00387">
    <property type="entry name" value="HATPase_c"/>
    <property type="match status" value="1"/>
</dbReference>
<dbReference type="SUPFAM" id="SSF47384">
    <property type="entry name" value="Homodimeric domain of signal transducing histidine kinase"/>
    <property type="match status" value="1"/>
</dbReference>
<dbReference type="GO" id="GO:0005886">
    <property type="term" value="C:plasma membrane"/>
    <property type="evidence" value="ECO:0007669"/>
    <property type="project" value="UniProtKB-SubCell"/>
</dbReference>
<dbReference type="FunFam" id="3.30.565.10:FF:000023">
    <property type="entry name" value="PAS domain-containing sensor histidine kinase"/>
    <property type="match status" value="1"/>
</dbReference>
<dbReference type="InterPro" id="IPR004358">
    <property type="entry name" value="Sig_transdc_His_kin-like_C"/>
</dbReference>
<dbReference type="InterPro" id="IPR000014">
    <property type="entry name" value="PAS"/>
</dbReference>
<evidence type="ECO:0000259" key="16">
    <source>
        <dbReference type="PROSITE" id="PS50885"/>
    </source>
</evidence>
<dbReference type="Gene3D" id="1.10.287.130">
    <property type="match status" value="1"/>
</dbReference>
<dbReference type="PROSITE" id="PS50112">
    <property type="entry name" value="PAS"/>
    <property type="match status" value="1"/>
</dbReference>
<name>A0A370DN02_9GAMM</name>
<dbReference type="Pfam" id="PF00512">
    <property type="entry name" value="HisKA"/>
    <property type="match status" value="1"/>
</dbReference>
<keyword evidence="13" id="KW-0812">Transmembrane</keyword>
<dbReference type="SMART" id="SM00091">
    <property type="entry name" value="PAS"/>
    <property type="match status" value="1"/>
</dbReference>
<organism evidence="17 18">
    <name type="scientific">endosymbiont of Escarpia spicata</name>
    <dbReference type="NCBI Taxonomy" id="2200908"/>
    <lineage>
        <taxon>Bacteria</taxon>
        <taxon>Pseudomonadati</taxon>
        <taxon>Pseudomonadota</taxon>
        <taxon>Gammaproteobacteria</taxon>
        <taxon>sulfur-oxidizing symbionts</taxon>
    </lineage>
</organism>
<feature type="domain" description="HAMP" evidence="16">
    <location>
        <begin position="184"/>
        <end position="236"/>
    </location>
</feature>
<feature type="domain" description="Histidine kinase" evidence="14">
    <location>
        <begin position="386"/>
        <end position="604"/>
    </location>
</feature>
<dbReference type="AlphaFoldDB" id="A0A370DN02"/>
<keyword evidence="7" id="KW-0808">Transferase</keyword>
<dbReference type="InterPro" id="IPR005467">
    <property type="entry name" value="His_kinase_dom"/>
</dbReference>
<dbReference type="Proteomes" id="UP000254771">
    <property type="component" value="Unassembled WGS sequence"/>
</dbReference>
<feature type="transmembrane region" description="Helical" evidence="13">
    <location>
        <begin position="7"/>
        <end position="27"/>
    </location>
</feature>
<dbReference type="PROSITE" id="PS50109">
    <property type="entry name" value="HIS_KIN"/>
    <property type="match status" value="1"/>
</dbReference>
<keyword evidence="9" id="KW-0418">Kinase</keyword>
<protein>
    <recommendedName>
        <fullName evidence="4">histidine kinase</fullName>
        <ecNumber evidence="4">2.7.13.3</ecNumber>
    </recommendedName>
</protein>
<accession>A0A370DN02</accession>
<dbReference type="GO" id="GO:0000155">
    <property type="term" value="F:phosphorelay sensor kinase activity"/>
    <property type="evidence" value="ECO:0007669"/>
    <property type="project" value="InterPro"/>
</dbReference>
<dbReference type="InterPro" id="IPR003594">
    <property type="entry name" value="HATPase_dom"/>
</dbReference>
<sequence>MWRNQRLGLIMIVASLVVMGLIVFLLFDYQLDTRLKQARSQGVGLARVLSGMAWNELVPEHGRQGVLQALRQGQSNPDFAYAAVVDIQGKAANESSAPGIIIPNQPIPNDPLAWLGERKIDSTSDGRNFLEFHAPVFDEGDIRGYVRLGYFQPEAGLQYEDLPFFAMFTLPVFLLTPLFYFLLRREIRPLRQMNENLEDLIEGGVEKRVELHPSGELGDFIQSFNKLIDSAQNRIQTLESEQSGMLTSGKLLSYRHARIESILKALPDAILVIDEGGCVNYANDKTAGLLGKTQESIIGKKPQEWCKDPGLITYLSGYGASGGQVGYISDSIRIAPQHDPEKLLEVKAYPLFSPKDGSHLLGNMVVIRDCTEEQLANQNRGEFIAQVSHELKTPLNVLAMYSEALLGEDGNSESFRIEGLNIIHDEVDRLSTLINNMLAISRFELGGIQMNRQRVRIGELLEDAYNNITQSGRDRDLEYEIDLPREMNALNVDKELLRIAVNNLLTNAIKYNKSNGTVTLTAQEFDDAIEISVSDTGVGISPDDQQKIFDKFYRADDDKVREQTGHGLGSSLVQQIVHFHHGKLSVESERKKGSTFTIRLEKDMATRLQAGAV</sequence>
<keyword evidence="5" id="KW-1003">Cell membrane</keyword>
<dbReference type="InterPro" id="IPR013767">
    <property type="entry name" value="PAS_fold"/>
</dbReference>
<dbReference type="CDD" id="cd06225">
    <property type="entry name" value="HAMP"/>
    <property type="match status" value="1"/>
</dbReference>
<keyword evidence="12 13" id="KW-0472">Membrane</keyword>
<keyword evidence="6" id="KW-0597">Phosphoprotein</keyword>
<dbReference type="GO" id="GO:0005524">
    <property type="term" value="F:ATP binding"/>
    <property type="evidence" value="ECO:0007669"/>
    <property type="project" value="UniProtKB-KW"/>
</dbReference>
<dbReference type="CDD" id="cd00082">
    <property type="entry name" value="HisKA"/>
    <property type="match status" value="1"/>
</dbReference>
<dbReference type="PROSITE" id="PS50885">
    <property type="entry name" value="HAMP"/>
    <property type="match status" value="1"/>
</dbReference>
<dbReference type="SUPFAM" id="SSF55785">
    <property type="entry name" value="PYP-like sensor domain (PAS domain)"/>
    <property type="match status" value="1"/>
</dbReference>
<dbReference type="Pfam" id="PF02518">
    <property type="entry name" value="HATPase_c"/>
    <property type="match status" value="1"/>
</dbReference>
<feature type="domain" description="PAS" evidence="15">
    <location>
        <begin position="255"/>
        <end position="300"/>
    </location>
</feature>
<keyword evidence="18" id="KW-1185">Reference proteome</keyword>
<dbReference type="EMBL" id="QFXE01000013">
    <property type="protein sequence ID" value="RDH85516.1"/>
    <property type="molecule type" value="Genomic_DNA"/>
</dbReference>